<organism evidence="3 4">
    <name type="scientific">Sphingobium wenxiniae (strain DSM 21828 / CGMCC 1.7748 / JZ-1)</name>
    <dbReference type="NCBI Taxonomy" id="595605"/>
    <lineage>
        <taxon>Bacteria</taxon>
        <taxon>Pseudomonadati</taxon>
        <taxon>Pseudomonadota</taxon>
        <taxon>Alphaproteobacteria</taxon>
        <taxon>Sphingomonadales</taxon>
        <taxon>Sphingomonadaceae</taxon>
        <taxon>Sphingobium</taxon>
    </lineage>
</organism>
<dbReference type="FunFam" id="3.40.50.720:FF:000084">
    <property type="entry name" value="Short-chain dehydrogenase reductase"/>
    <property type="match status" value="1"/>
</dbReference>
<dbReference type="InterPro" id="IPR002347">
    <property type="entry name" value="SDR_fam"/>
</dbReference>
<dbReference type="EMBL" id="VLKK01000002">
    <property type="protein sequence ID" value="TWH96636.1"/>
    <property type="molecule type" value="Genomic_DNA"/>
</dbReference>
<name>A0A562KMN4_SPHWJ</name>
<comment type="caution">
    <text evidence="3">The sequence shown here is derived from an EMBL/GenBank/DDBJ whole genome shotgun (WGS) entry which is preliminary data.</text>
</comment>
<dbReference type="SUPFAM" id="SSF51735">
    <property type="entry name" value="NAD(P)-binding Rossmann-fold domains"/>
    <property type="match status" value="1"/>
</dbReference>
<comment type="catalytic activity">
    <reaction evidence="2">
        <text>2,5-dichlorocyclohexa-2,5-dien-1,4-diol + NAD(+) = 2,5-dichlorohydroquinone + NADH + H(+)</text>
        <dbReference type="Rhea" id="RHEA:15741"/>
        <dbReference type="ChEBI" id="CHEBI:15378"/>
        <dbReference type="ChEBI" id="CHEBI:27545"/>
        <dbReference type="ChEBI" id="CHEBI:28975"/>
        <dbReference type="ChEBI" id="CHEBI:57540"/>
        <dbReference type="ChEBI" id="CHEBI:57945"/>
    </reaction>
</comment>
<dbReference type="InterPro" id="IPR050259">
    <property type="entry name" value="SDR"/>
</dbReference>
<evidence type="ECO:0000256" key="2">
    <source>
        <dbReference type="ARBA" id="ARBA00051383"/>
    </source>
</evidence>
<accession>A0A562KMN4</accession>
<comment type="similarity">
    <text evidence="1">Belongs to the short-chain dehydrogenases/reductases (SDR) family.</text>
</comment>
<evidence type="ECO:0000256" key="1">
    <source>
        <dbReference type="ARBA" id="ARBA00006484"/>
    </source>
</evidence>
<dbReference type="AlphaFoldDB" id="A0A562KMN4"/>
<protein>
    <submittedName>
        <fullName evidence="3">NAD(P)-dependent dehydrogenase (Short-subunit alcohol dehydrogenase family)</fullName>
    </submittedName>
</protein>
<keyword evidence="4" id="KW-1185">Reference proteome</keyword>
<gene>
    <name evidence="3" type="ORF">IQ35_00567</name>
</gene>
<dbReference type="PANTHER" id="PTHR42879">
    <property type="entry name" value="3-OXOACYL-(ACYL-CARRIER-PROTEIN) REDUCTASE"/>
    <property type="match status" value="1"/>
</dbReference>
<dbReference type="RefSeq" id="WP_021246031.1">
    <property type="nucleotide sequence ID" value="NZ_JACIIY010000009.1"/>
</dbReference>
<dbReference type="PRINTS" id="PR00081">
    <property type="entry name" value="GDHRDH"/>
</dbReference>
<dbReference type="Gene3D" id="3.40.50.720">
    <property type="entry name" value="NAD(P)-binding Rossmann-like Domain"/>
    <property type="match status" value="1"/>
</dbReference>
<reference evidence="3 4" key="1">
    <citation type="journal article" date="2015" name="Stand. Genomic Sci.">
        <title>Genomic Encyclopedia of Bacterial and Archaeal Type Strains, Phase III: the genomes of soil and plant-associated and newly described type strains.</title>
        <authorList>
            <person name="Whitman W.B."/>
            <person name="Woyke T."/>
            <person name="Klenk H.P."/>
            <person name="Zhou Y."/>
            <person name="Lilburn T.G."/>
            <person name="Beck B.J."/>
            <person name="De Vos P."/>
            <person name="Vandamme P."/>
            <person name="Eisen J.A."/>
            <person name="Garrity G."/>
            <person name="Hugenholtz P."/>
            <person name="Kyrpides N.C."/>
        </authorList>
    </citation>
    <scope>NUCLEOTIDE SEQUENCE [LARGE SCALE GENOMIC DNA]</scope>
    <source>
        <strain evidence="3 4">CGMCC 1.7748</strain>
    </source>
</reference>
<evidence type="ECO:0000313" key="4">
    <source>
        <dbReference type="Proteomes" id="UP000316624"/>
    </source>
</evidence>
<proteinExistence type="inferred from homology"/>
<evidence type="ECO:0000313" key="3">
    <source>
        <dbReference type="EMBL" id="TWH96636.1"/>
    </source>
</evidence>
<dbReference type="Pfam" id="PF13561">
    <property type="entry name" value="adh_short_C2"/>
    <property type="match status" value="1"/>
</dbReference>
<sequence length="266" mass="27603">MDLGVKGKIFAIVGGTSGMGYATARVLAADGASIALIGRNREAGEKRAETLAAETGADVRMFAGDGSQPGSVEQALNAAAGWKGQLNGLAVTAGPMLELQPIADLSDEAWRAYFDVQVMTTVRACRAAIPMLEAAGGGTIVNISAYSIHSQKPAFVAYTAMKAAIASLTKNIATTYGGAGIRANTVCPGFVATDAADEMARQLSQKYGLPPIEALNKAMREEFKMTVALDRVGRSEELGELIGFLLSSRAGYLTGALINCDGGTQF</sequence>
<dbReference type="Proteomes" id="UP000316624">
    <property type="component" value="Unassembled WGS sequence"/>
</dbReference>
<dbReference type="InterPro" id="IPR036291">
    <property type="entry name" value="NAD(P)-bd_dom_sf"/>
</dbReference>